<sequence>MKAVLLVTLFGLGIGSLPVAAAPSCSNAAGPDSIASERRIWLAGQKFQPRPAFLPSQPSLRSRPRYHTQIIRPRASQERSRLTPAELSLMHPIIDEKTLSVHVGNDVLQPGKDYTYSPSTNRIRILNPQALRSTESIQIMYDTGSLGHTH</sequence>
<dbReference type="Proteomes" id="UP001597116">
    <property type="component" value="Unassembled WGS sequence"/>
</dbReference>
<dbReference type="RefSeq" id="WP_379884386.1">
    <property type="nucleotide sequence ID" value="NZ_JBHTLP010000011.1"/>
</dbReference>
<keyword evidence="1" id="KW-0732">Signal</keyword>
<proteinExistence type="predicted"/>
<keyword evidence="3" id="KW-1185">Reference proteome</keyword>
<feature type="signal peptide" evidence="1">
    <location>
        <begin position="1"/>
        <end position="21"/>
    </location>
</feature>
<evidence type="ECO:0000256" key="1">
    <source>
        <dbReference type="SAM" id="SignalP"/>
    </source>
</evidence>
<organism evidence="2 3">
    <name type="scientific">Larkinella insperata</name>
    <dbReference type="NCBI Taxonomy" id="332158"/>
    <lineage>
        <taxon>Bacteria</taxon>
        <taxon>Pseudomonadati</taxon>
        <taxon>Bacteroidota</taxon>
        <taxon>Cytophagia</taxon>
        <taxon>Cytophagales</taxon>
        <taxon>Spirosomataceae</taxon>
        <taxon>Larkinella</taxon>
    </lineage>
</organism>
<accession>A0ABW3QKF8</accession>
<dbReference type="EMBL" id="JBHTLP010000011">
    <property type="protein sequence ID" value="MFD1143491.1"/>
    <property type="molecule type" value="Genomic_DNA"/>
</dbReference>
<protein>
    <submittedName>
        <fullName evidence="2">Uncharacterized protein</fullName>
    </submittedName>
</protein>
<feature type="chain" id="PRO_5047501912" evidence="1">
    <location>
        <begin position="22"/>
        <end position="150"/>
    </location>
</feature>
<name>A0ABW3QKF8_9BACT</name>
<reference evidence="3" key="1">
    <citation type="journal article" date="2019" name="Int. J. Syst. Evol. Microbiol.">
        <title>The Global Catalogue of Microorganisms (GCM) 10K type strain sequencing project: providing services to taxonomists for standard genome sequencing and annotation.</title>
        <authorList>
            <consortium name="The Broad Institute Genomics Platform"/>
            <consortium name="The Broad Institute Genome Sequencing Center for Infectious Disease"/>
            <person name="Wu L."/>
            <person name="Ma J."/>
        </authorList>
    </citation>
    <scope>NUCLEOTIDE SEQUENCE [LARGE SCALE GENOMIC DNA]</scope>
    <source>
        <strain evidence="3">CCUG 55608</strain>
    </source>
</reference>
<evidence type="ECO:0000313" key="3">
    <source>
        <dbReference type="Proteomes" id="UP001597116"/>
    </source>
</evidence>
<evidence type="ECO:0000313" key="2">
    <source>
        <dbReference type="EMBL" id="MFD1143491.1"/>
    </source>
</evidence>
<gene>
    <name evidence="2" type="ORF">ACFQ4C_20360</name>
</gene>
<comment type="caution">
    <text evidence="2">The sequence shown here is derived from an EMBL/GenBank/DDBJ whole genome shotgun (WGS) entry which is preliminary data.</text>
</comment>